<evidence type="ECO:0000256" key="7">
    <source>
        <dbReference type="PROSITE-ProRule" id="PRU00169"/>
    </source>
</evidence>
<dbReference type="EMBL" id="JACHLK010000019">
    <property type="protein sequence ID" value="MBB6563392.1"/>
    <property type="molecule type" value="Genomic_DNA"/>
</dbReference>
<dbReference type="InterPro" id="IPR058031">
    <property type="entry name" value="AAA_lid_NorR"/>
</dbReference>
<dbReference type="InterPro" id="IPR025662">
    <property type="entry name" value="Sigma_54_int_dom_ATP-bd_1"/>
</dbReference>
<dbReference type="Gene3D" id="3.40.50.2300">
    <property type="match status" value="1"/>
</dbReference>
<organism evidence="10 11">
    <name type="scientific">Acidovorax soli</name>
    <dbReference type="NCBI Taxonomy" id="592050"/>
    <lineage>
        <taxon>Bacteria</taxon>
        <taxon>Pseudomonadati</taxon>
        <taxon>Pseudomonadota</taxon>
        <taxon>Betaproteobacteria</taxon>
        <taxon>Burkholderiales</taxon>
        <taxon>Comamonadaceae</taxon>
        <taxon>Acidovorax</taxon>
    </lineage>
</organism>
<dbReference type="Gene3D" id="3.40.50.300">
    <property type="entry name" value="P-loop containing nucleotide triphosphate hydrolases"/>
    <property type="match status" value="1"/>
</dbReference>
<evidence type="ECO:0000259" key="9">
    <source>
        <dbReference type="PROSITE" id="PS50110"/>
    </source>
</evidence>
<keyword evidence="6" id="KW-0804">Transcription</keyword>
<sequence length="455" mass="49323">MTPSPGGNPTVYLVEDDAMVRRAYGQALSLADIEVRAFAHAQAALDAFGQDRPAVLVTDIQMPGMDGMELMRTLRAQDAELPVVLVTGHGDVALAVDAMRDGAYDFIEKPFSSEHLVATVRRALERRALADELRQLRERNPRDALGTLVGPSPGMAEVRRLVAALAPLGVDVLLHGETGAGKEVVARALHAASGRSGPFVAINCGALPESIIESELFGHEPGAFTGATRRRIGKIEHANQGTLLLDEIESMPQPLQMRLLRVLQERELERLGSNQSVPITCRVVAASKVDLKALAAEGRFRTDLYYRLHVAHIAIPPLRDRPQDIPVLMAHFIAQAAARHGRSAPAWTGRDLAAWLAHDWPGNVRELRNAAERLCLGLPTEPLGEGDASAPSLAARVDAFERKLLRDTLRLTQGNVARAAEMLQMPRKTVYDKLQRHGLTPGDFAVRPGAGSPSI</sequence>
<dbReference type="PANTHER" id="PTHR32071:SF57">
    <property type="entry name" value="C4-DICARBOXYLATE TRANSPORT TRANSCRIPTIONAL REGULATORY PROTEIN DCTD"/>
    <property type="match status" value="1"/>
</dbReference>
<dbReference type="InterPro" id="IPR009057">
    <property type="entry name" value="Homeodomain-like_sf"/>
</dbReference>
<dbReference type="Proteomes" id="UP000575083">
    <property type="component" value="Unassembled WGS sequence"/>
</dbReference>
<dbReference type="SMART" id="SM00382">
    <property type="entry name" value="AAA"/>
    <property type="match status" value="1"/>
</dbReference>
<dbReference type="GO" id="GO:0006355">
    <property type="term" value="P:regulation of DNA-templated transcription"/>
    <property type="evidence" value="ECO:0007669"/>
    <property type="project" value="InterPro"/>
</dbReference>
<name>A0A7X0PKU4_9BURK</name>
<dbReference type="CDD" id="cd17549">
    <property type="entry name" value="REC_DctD-like"/>
    <property type="match status" value="1"/>
</dbReference>
<feature type="domain" description="Response regulatory" evidence="9">
    <location>
        <begin position="10"/>
        <end position="124"/>
    </location>
</feature>
<proteinExistence type="predicted"/>
<gene>
    <name evidence="10" type="ORF">HNP48_006112</name>
</gene>
<dbReference type="PANTHER" id="PTHR32071">
    <property type="entry name" value="TRANSCRIPTIONAL REGULATORY PROTEIN"/>
    <property type="match status" value="1"/>
</dbReference>
<evidence type="ECO:0000256" key="5">
    <source>
        <dbReference type="ARBA" id="ARBA00023015"/>
    </source>
</evidence>
<keyword evidence="4" id="KW-0902">Two-component regulatory system</keyword>
<dbReference type="SMART" id="SM00448">
    <property type="entry name" value="REC"/>
    <property type="match status" value="1"/>
</dbReference>
<dbReference type="PRINTS" id="PR01590">
    <property type="entry name" value="HTHFIS"/>
</dbReference>
<evidence type="ECO:0000313" key="11">
    <source>
        <dbReference type="Proteomes" id="UP000575083"/>
    </source>
</evidence>
<dbReference type="InterPro" id="IPR002078">
    <property type="entry name" value="Sigma_54_int"/>
</dbReference>
<dbReference type="Pfam" id="PF02954">
    <property type="entry name" value="HTH_8"/>
    <property type="match status" value="1"/>
</dbReference>
<dbReference type="SUPFAM" id="SSF52172">
    <property type="entry name" value="CheY-like"/>
    <property type="match status" value="1"/>
</dbReference>
<protein>
    <submittedName>
        <fullName evidence="10">Two-component system C4-dicarboxylate transport response regulator DctD</fullName>
    </submittedName>
</protein>
<dbReference type="PROSITE" id="PS50045">
    <property type="entry name" value="SIGMA54_INTERACT_4"/>
    <property type="match status" value="1"/>
</dbReference>
<comment type="caution">
    <text evidence="10">The sequence shown here is derived from an EMBL/GenBank/DDBJ whole genome shotgun (WGS) entry which is preliminary data.</text>
</comment>
<dbReference type="FunFam" id="3.40.50.300:FF:000006">
    <property type="entry name" value="DNA-binding transcriptional regulator NtrC"/>
    <property type="match status" value="1"/>
</dbReference>
<dbReference type="CDD" id="cd00009">
    <property type="entry name" value="AAA"/>
    <property type="match status" value="1"/>
</dbReference>
<reference evidence="10 11" key="1">
    <citation type="submission" date="2020-08" db="EMBL/GenBank/DDBJ databases">
        <title>Functional genomics of gut bacteria from endangered species of beetles.</title>
        <authorList>
            <person name="Carlos-Shanley C."/>
        </authorList>
    </citation>
    <scope>NUCLEOTIDE SEQUENCE [LARGE SCALE GENOMIC DNA]</scope>
    <source>
        <strain evidence="10 11">S00198</strain>
    </source>
</reference>
<dbReference type="FunFam" id="3.40.50.2300:FF:000018">
    <property type="entry name" value="DNA-binding transcriptional regulator NtrC"/>
    <property type="match status" value="1"/>
</dbReference>
<evidence type="ECO:0000256" key="1">
    <source>
        <dbReference type="ARBA" id="ARBA00022553"/>
    </source>
</evidence>
<dbReference type="PROSITE" id="PS50110">
    <property type="entry name" value="RESPONSE_REGULATORY"/>
    <property type="match status" value="1"/>
</dbReference>
<dbReference type="Pfam" id="PF00158">
    <property type="entry name" value="Sigma54_activat"/>
    <property type="match status" value="1"/>
</dbReference>
<keyword evidence="3" id="KW-0067">ATP-binding</keyword>
<keyword evidence="5" id="KW-0805">Transcription regulation</keyword>
<dbReference type="RefSeq" id="WP_184864371.1">
    <property type="nucleotide sequence ID" value="NZ_JACHLK010000019.1"/>
</dbReference>
<dbReference type="InterPro" id="IPR001789">
    <property type="entry name" value="Sig_transdc_resp-reg_receiver"/>
</dbReference>
<keyword evidence="2" id="KW-0547">Nucleotide-binding</keyword>
<evidence type="ECO:0000256" key="4">
    <source>
        <dbReference type="ARBA" id="ARBA00023012"/>
    </source>
</evidence>
<dbReference type="Pfam" id="PF25601">
    <property type="entry name" value="AAA_lid_14"/>
    <property type="match status" value="1"/>
</dbReference>
<evidence type="ECO:0000259" key="8">
    <source>
        <dbReference type="PROSITE" id="PS50045"/>
    </source>
</evidence>
<evidence type="ECO:0000313" key="10">
    <source>
        <dbReference type="EMBL" id="MBB6563392.1"/>
    </source>
</evidence>
<dbReference type="GO" id="GO:0043565">
    <property type="term" value="F:sequence-specific DNA binding"/>
    <property type="evidence" value="ECO:0007669"/>
    <property type="project" value="InterPro"/>
</dbReference>
<feature type="modified residue" description="4-aspartylphosphate" evidence="7">
    <location>
        <position position="59"/>
    </location>
</feature>
<feature type="domain" description="Sigma-54 factor interaction" evidence="8">
    <location>
        <begin position="148"/>
        <end position="376"/>
    </location>
</feature>
<dbReference type="PROSITE" id="PS00675">
    <property type="entry name" value="SIGMA54_INTERACT_1"/>
    <property type="match status" value="1"/>
</dbReference>
<dbReference type="Gene3D" id="1.10.8.60">
    <property type="match status" value="1"/>
</dbReference>
<dbReference type="SUPFAM" id="SSF52540">
    <property type="entry name" value="P-loop containing nucleoside triphosphate hydrolases"/>
    <property type="match status" value="1"/>
</dbReference>
<dbReference type="PROSITE" id="PS00688">
    <property type="entry name" value="SIGMA54_INTERACT_3"/>
    <property type="match status" value="1"/>
</dbReference>
<dbReference type="SUPFAM" id="SSF46689">
    <property type="entry name" value="Homeodomain-like"/>
    <property type="match status" value="1"/>
</dbReference>
<dbReference type="InterPro" id="IPR003593">
    <property type="entry name" value="AAA+_ATPase"/>
</dbReference>
<dbReference type="Pfam" id="PF00072">
    <property type="entry name" value="Response_reg"/>
    <property type="match status" value="1"/>
</dbReference>
<dbReference type="AlphaFoldDB" id="A0A7X0PKU4"/>
<dbReference type="GO" id="GO:0005524">
    <property type="term" value="F:ATP binding"/>
    <property type="evidence" value="ECO:0007669"/>
    <property type="project" value="UniProtKB-KW"/>
</dbReference>
<keyword evidence="1 7" id="KW-0597">Phosphoprotein</keyword>
<dbReference type="InterPro" id="IPR027417">
    <property type="entry name" value="P-loop_NTPase"/>
</dbReference>
<dbReference type="InterPro" id="IPR011006">
    <property type="entry name" value="CheY-like_superfamily"/>
</dbReference>
<dbReference type="InterPro" id="IPR002197">
    <property type="entry name" value="HTH_Fis"/>
</dbReference>
<accession>A0A7X0PKU4</accession>
<keyword evidence="11" id="KW-1185">Reference proteome</keyword>
<dbReference type="GO" id="GO:0000160">
    <property type="term" value="P:phosphorelay signal transduction system"/>
    <property type="evidence" value="ECO:0007669"/>
    <property type="project" value="UniProtKB-KW"/>
</dbReference>
<dbReference type="InterPro" id="IPR025944">
    <property type="entry name" value="Sigma_54_int_dom_CS"/>
</dbReference>
<evidence type="ECO:0000256" key="6">
    <source>
        <dbReference type="ARBA" id="ARBA00023163"/>
    </source>
</evidence>
<dbReference type="Gene3D" id="1.10.10.60">
    <property type="entry name" value="Homeodomain-like"/>
    <property type="match status" value="1"/>
</dbReference>
<evidence type="ECO:0000256" key="3">
    <source>
        <dbReference type="ARBA" id="ARBA00022840"/>
    </source>
</evidence>
<evidence type="ECO:0000256" key="2">
    <source>
        <dbReference type="ARBA" id="ARBA00022741"/>
    </source>
</evidence>